<keyword evidence="4" id="KW-1185">Reference proteome</keyword>
<keyword evidence="2" id="KW-1133">Transmembrane helix</keyword>
<dbReference type="EMBL" id="PJMW01000002">
    <property type="protein sequence ID" value="PKV79657.1"/>
    <property type="molecule type" value="Genomic_DNA"/>
</dbReference>
<dbReference type="Proteomes" id="UP000233766">
    <property type="component" value="Unassembled WGS sequence"/>
</dbReference>
<evidence type="ECO:0000256" key="1">
    <source>
        <dbReference type="SAM" id="MobiDB-lite"/>
    </source>
</evidence>
<dbReference type="AlphaFoldDB" id="A0A2N3VDH7"/>
<keyword evidence="2" id="KW-0812">Transmembrane</keyword>
<evidence type="ECO:0000313" key="3">
    <source>
        <dbReference type="EMBL" id="PKV79657.1"/>
    </source>
</evidence>
<feature type="transmembrane region" description="Helical" evidence="2">
    <location>
        <begin position="47"/>
        <end position="68"/>
    </location>
</feature>
<proteinExistence type="predicted"/>
<sequence>MPIETADNIDGRTESVSSKLDMPPESVVEIRNRFGPGRTLSVDLRSIIVGVIVVTLVVGMSVSFLLWLSTRNELRETDSIASAEERAEEVASEYAVGASNIDYQNFDGWVRNLKSNTSPALTNKFDLTAPQLKDIVLPLKWSSNATPIAAKVKSEDAGVYVVNVFLSVTSTSVQTPEGAQTTVTYTVTLDKNADWKITDVGGVDMALPIK</sequence>
<name>A0A2N3VDH7_9NOCA</name>
<reference evidence="3 4" key="1">
    <citation type="submission" date="2017-12" db="EMBL/GenBank/DDBJ databases">
        <title>Sequencing the genomes of 1000 Actinobacteria strains.</title>
        <authorList>
            <person name="Klenk H.-P."/>
        </authorList>
    </citation>
    <scope>NUCLEOTIDE SEQUENCE [LARGE SCALE GENOMIC DNA]</scope>
    <source>
        <strain evidence="3 4">DSM 44489</strain>
    </source>
</reference>
<comment type="caution">
    <text evidence="3">The sequence shown here is derived from an EMBL/GenBank/DDBJ whole genome shotgun (WGS) entry which is preliminary data.</text>
</comment>
<feature type="region of interest" description="Disordered" evidence="1">
    <location>
        <begin position="1"/>
        <end position="20"/>
    </location>
</feature>
<organism evidence="3 4">
    <name type="scientific">Nocardia fluminea</name>
    <dbReference type="NCBI Taxonomy" id="134984"/>
    <lineage>
        <taxon>Bacteria</taxon>
        <taxon>Bacillati</taxon>
        <taxon>Actinomycetota</taxon>
        <taxon>Actinomycetes</taxon>
        <taxon>Mycobacteriales</taxon>
        <taxon>Nocardiaceae</taxon>
        <taxon>Nocardia</taxon>
    </lineage>
</organism>
<evidence type="ECO:0000313" key="4">
    <source>
        <dbReference type="Proteomes" id="UP000233766"/>
    </source>
</evidence>
<dbReference type="OrthoDB" id="4381663at2"/>
<accession>A0A2N3VDH7</accession>
<keyword evidence="2" id="KW-0472">Membrane</keyword>
<evidence type="ECO:0000256" key="2">
    <source>
        <dbReference type="SAM" id="Phobius"/>
    </source>
</evidence>
<gene>
    <name evidence="3" type="ORF">ATK86_4060</name>
</gene>
<dbReference type="RefSeq" id="WP_084503714.1">
    <property type="nucleotide sequence ID" value="NZ_JBFAAM010000017.1"/>
</dbReference>
<protein>
    <submittedName>
        <fullName evidence="3">Mce-associated membrane protein</fullName>
    </submittedName>
</protein>